<keyword evidence="1" id="KW-0472">Membrane</keyword>
<accession>A0A5C7B3Z2</accession>
<reference evidence="2 3" key="1">
    <citation type="submission" date="2019-08" db="EMBL/GenBank/DDBJ databases">
        <title>Genome of Psychroserpens burtonensis ACAM 167.</title>
        <authorList>
            <person name="Bowman J.P."/>
        </authorList>
    </citation>
    <scope>NUCLEOTIDE SEQUENCE [LARGE SCALE GENOMIC DNA]</scope>
    <source>
        <strain evidence="2 3">ACAM 167</strain>
    </source>
</reference>
<dbReference type="RefSeq" id="WP_028872695.1">
    <property type="nucleotide sequence ID" value="NZ_VOSB01000021.1"/>
</dbReference>
<evidence type="ECO:0000256" key="1">
    <source>
        <dbReference type="SAM" id="Phobius"/>
    </source>
</evidence>
<evidence type="ECO:0000313" key="3">
    <source>
        <dbReference type="Proteomes" id="UP000321938"/>
    </source>
</evidence>
<feature type="transmembrane region" description="Helical" evidence="1">
    <location>
        <begin position="30"/>
        <end position="46"/>
    </location>
</feature>
<proteinExistence type="predicted"/>
<dbReference type="STRING" id="1123037.GCA_000425305_02983"/>
<comment type="caution">
    <text evidence="2">The sequence shown here is derived from an EMBL/GenBank/DDBJ whole genome shotgun (WGS) entry which is preliminary data.</text>
</comment>
<dbReference type="AlphaFoldDB" id="A0A5C7B3Z2"/>
<feature type="transmembrane region" description="Helical" evidence="1">
    <location>
        <begin position="58"/>
        <end position="76"/>
    </location>
</feature>
<keyword evidence="1" id="KW-1133">Transmembrane helix</keyword>
<evidence type="ECO:0000313" key="2">
    <source>
        <dbReference type="EMBL" id="TXE16077.1"/>
    </source>
</evidence>
<sequence length="112" mass="12603">MKKLFLILGFITAILALILAVTPLFKIAYIPSIATLTFGLLALFTFKEKQHNKKPIQLIFLMTIIALALTTYKAVFSKSEVGNTEQLELKEEQLEEESIEELDGLEIDLSTE</sequence>
<dbReference type="Proteomes" id="UP000321938">
    <property type="component" value="Unassembled WGS sequence"/>
</dbReference>
<gene>
    <name evidence="2" type="ORF">ES692_14265</name>
</gene>
<keyword evidence="1" id="KW-0812">Transmembrane</keyword>
<protein>
    <submittedName>
        <fullName evidence="2">FUSC family protein</fullName>
    </submittedName>
</protein>
<dbReference type="EMBL" id="VOSB01000021">
    <property type="protein sequence ID" value="TXE16077.1"/>
    <property type="molecule type" value="Genomic_DNA"/>
</dbReference>
<dbReference type="OrthoDB" id="1454744at2"/>
<organism evidence="2 3">
    <name type="scientific">Psychroserpens burtonensis</name>
    <dbReference type="NCBI Taxonomy" id="49278"/>
    <lineage>
        <taxon>Bacteria</taxon>
        <taxon>Pseudomonadati</taxon>
        <taxon>Bacteroidota</taxon>
        <taxon>Flavobacteriia</taxon>
        <taxon>Flavobacteriales</taxon>
        <taxon>Flavobacteriaceae</taxon>
        <taxon>Psychroserpens</taxon>
    </lineage>
</organism>
<keyword evidence="3" id="KW-1185">Reference proteome</keyword>
<name>A0A5C7B3Z2_9FLAO</name>